<keyword evidence="1" id="KW-1133">Transmembrane helix</keyword>
<feature type="domain" description="Asl1-like glycosyl hydrolase catalytic" evidence="2">
    <location>
        <begin position="44"/>
        <end position="274"/>
    </location>
</feature>
<dbReference type="InterPro" id="IPR017853">
    <property type="entry name" value="GH"/>
</dbReference>
<evidence type="ECO:0000313" key="3">
    <source>
        <dbReference type="EMBL" id="KAJ5522868.1"/>
    </source>
</evidence>
<dbReference type="PANTHER" id="PTHR34154">
    <property type="entry name" value="ALKALI-SENSITIVE LINKAGE PROTEIN 1"/>
    <property type="match status" value="1"/>
</dbReference>
<evidence type="ECO:0000313" key="4">
    <source>
        <dbReference type="Proteomes" id="UP001220324"/>
    </source>
</evidence>
<name>A0AAD6G8V4_9EURO</name>
<dbReference type="Pfam" id="PF11790">
    <property type="entry name" value="Glyco_hydro_cc"/>
    <property type="match status" value="1"/>
</dbReference>
<organism evidence="3 4">
    <name type="scientific">Penicillium frequentans</name>
    <dbReference type="NCBI Taxonomy" id="3151616"/>
    <lineage>
        <taxon>Eukaryota</taxon>
        <taxon>Fungi</taxon>
        <taxon>Dikarya</taxon>
        <taxon>Ascomycota</taxon>
        <taxon>Pezizomycotina</taxon>
        <taxon>Eurotiomycetes</taxon>
        <taxon>Eurotiomycetidae</taxon>
        <taxon>Eurotiales</taxon>
        <taxon>Aspergillaceae</taxon>
        <taxon>Penicillium</taxon>
    </lineage>
</organism>
<evidence type="ECO:0000256" key="1">
    <source>
        <dbReference type="SAM" id="Phobius"/>
    </source>
</evidence>
<protein>
    <recommendedName>
        <fullName evidence="2">Asl1-like glycosyl hydrolase catalytic domain-containing protein</fullName>
    </recommendedName>
</protein>
<gene>
    <name evidence="3" type="ORF">N7494_013298</name>
</gene>
<sequence length="346" mass="37335">MARTFAYFMNILIIGVLVTSIASGMLPTHPSTLQKRGITSTKRGAAYNDATLVSALSSDPSIISWAYNWGSTIDGDIPSGEEYVPMLWSSTDVDGWAAAVKTALADGSTYLMGFNEPDSPSQADMSYSDAATYYKQHITIYSQHARLVSPAVTSSTTTGEGLSWLSSFLSHCTDCKISAVAIHWYGSTLAELKSFVSEASKMASEFDISEIWLTEFGLSNDESGITDLAGTARFVEEATTWLDMNDSITRYAYFWCADGWMLTNGVANSVGNAYVSFSSSSSSTLSSSAWTLSSSHAAASATFNASFFGHSGLCSQRFIAPFIYTNTIYEPSNDDLFALDFSSSHL</sequence>
<dbReference type="InterPro" id="IPR024655">
    <property type="entry name" value="Asl1_glyco_hydro_catalytic"/>
</dbReference>
<dbReference type="GO" id="GO:0071966">
    <property type="term" value="P:fungal-type cell wall polysaccharide metabolic process"/>
    <property type="evidence" value="ECO:0007669"/>
    <property type="project" value="TreeGrafter"/>
</dbReference>
<dbReference type="Proteomes" id="UP001220324">
    <property type="component" value="Unassembled WGS sequence"/>
</dbReference>
<keyword evidence="1" id="KW-0812">Transmembrane</keyword>
<dbReference type="Gene3D" id="3.20.20.80">
    <property type="entry name" value="Glycosidases"/>
    <property type="match status" value="1"/>
</dbReference>
<dbReference type="PANTHER" id="PTHR34154:SF10">
    <property type="entry name" value="ASL1-LIKE GLYCOSYL HYDROLASE CATALYTIC DOMAIN-CONTAINING PROTEIN"/>
    <property type="match status" value="1"/>
</dbReference>
<reference evidence="3 4" key="1">
    <citation type="journal article" date="2023" name="IMA Fungus">
        <title>Comparative genomic study of the Penicillium genus elucidates a diverse pangenome and 15 lateral gene transfer events.</title>
        <authorList>
            <person name="Petersen C."/>
            <person name="Sorensen T."/>
            <person name="Nielsen M.R."/>
            <person name="Sondergaard T.E."/>
            <person name="Sorensen J.L."/>
            <person name="Fitzpatrick D.A."/>
            <person name="Frisvad J.C."/>
            <person name="Nielsen K.L."/>
        </authorList>
    </citation>
    <scope>NUCLEOTIDE SEQUENCE [LARGE SCALE GENOMIC DNA]</scope>
    <source>
        <strain evidence="3 4">IBT 35679</strain>
    </source>
</reference>
<dbReference type="GO" id="GO:0009277">
    <property type="term" value="C:fungal-type cell wall"/>
    <property type="evidence" value="ECO:0007669"/>
    <property type="project" value="TreeGrafter"/>
</dbReference>
<keyword evidence="1" id="KW-0472">Membrane</keyword>
<dbReference type="SUPFAM" id="SSF51445">
    <property type="entry name" value="(Trans)glycosidases"/>
    <property type="match status" value="1"/>
</dbReference>
<feature type="transmembrane region" description="Helical" evidence="1">
    <location>
        <begin position="6"/>
        <end position="26"/>
    </location>
</feature>
<dbReference type="EMBL" id="JAQIZZ010000012">
    <property type="protein sequence ID" value="KAJ5522868.1"/>
    <property type="molecule type" value="Genomic_DNA"/>
</dbReference>
<dbReference type="AlphaFoldDB" id="A0AAD6G8V4"/>
<comment type="caution">
    <text evidence="3">The sequence shown here is derived from an EMBL/GenBank/DDBJ whole genome shotgun (WGS) entry which is preliminary data.</text>
</comment>
<evidence type="ECO:0000259" key="2">
    <source>
        <dbReference type="Pfam" id="PF11790"/>
    </source>
</evidence>
<keyword evidence="4" id="KW-1185">Reference proteome</keyword>
<dbReference type="InterPro" id="IPR053183">
    <property type="entry name" value="ASL1"/>
</dbReference>
<proteinExistence type="predicted"/>
<accession>A0AAD6G8V4</accession>